<dbReference type="EMBL" id="ML121528">
    <property type="protein sequence ID" value="RPB28870.1"/>
    <property type="molecule type" value="Genomic_DNA"/>
</dbReference>
<keyword evidence="2" id="KW-1185">Reference proteome</keyword>
<dbReference type="Proteomes" id="UP000267821">
    <property type="component" value="Unassembled WGS sequence"/>
</dbReference>
<name>A0A3N4M1C8_9PEZI</name>
<sequence>MLANGQYNRGIKEKGYDRIVEYIEIEGYSTEGVLDSQESKYQPLGLFDHQPNNSQFQMPNWAAECAVEE</sequence>
<dbReference type="InParanoid" id="A0A3N4M1C8"/>
<gene>
    <name evidence="1" type="ORF">L211DRAFT_881266</name>
</gene>
<evidence type="ECO:0000313" key="1">
    <source>
        <dbReference type="EMBL" id="RPB28870.1"/>
    </source>
</evidence>
<protein>
    <submittedName>
        <fullName evidence="1">Uncharacterized protein</fullName>
    </submittedName>
</protein>
<organism evidence="1 2">
    <name type="scientific">Terfezia boudieri ATCC MYA-4762</name>
    <dbReference type="NCBI Taxonomy" id="1051890"/>
    <lineage>
        <taxon>Eukaryota</taxon>
        <taxon>Fungi</taxon>
        <taxon>Dikarya</taxon>
        <taxon>Ascomycota</taxon>
        <taxon>Pezizomycotina</taxon>
        <taxon>Pezizomycetes</taxon>
        <taxon>Pezizales</taxon>
        <taxon>Pezizaceae</taxon>
        <taxon>Terfezia</taxon>
    </lineage>
</organism>
<reference evidence="1 2" key="1">
    <citation type="journal article" date="2018" name="Nat. Ecol. Evol.">
        <title>Pezizomycetes genomes reveal the molecular basis of ectomycorrhizal truffle lifestyle.</title>
        <authorList>
            <person name="Murat C."/>
            <person name="Payen T."/>
            <person name="Noel B."/>
            <person name="Kuo A."/>
            <person name="Morin E."/>
            <person name="Chen J."/>
            <person name="Kohler A."/>
            <person name="Krizsan K."/>
            <person name="Balestrini R."/>
            <person name="Da Silva C."/>
            <person name="Montanini B."/>
            <person name="Hainaut M."/>
            <person name="Levati E."/>
            <person name="Barry K.W."/>
            <person name="Belfiori B."/>
            <person name="Cichocki N."/>
            <person name="Clum A."/>
            <person name="Dockter R.B."/>
            <person name="Fauchery L."/>
            <person name="Guy J."/>
            <person name="Iotti M."/>
            <person name="Le Tacon F."/>
            <person name="Lindquist E.A."/>
            <person name="Lipzen A."/>
            <person name="Malagnac F."/>
            <person name="Mello A."/>
            <person name="Molinier V."/>
            <person name="Miyauchi S."/>
            <person name="Poulain J."/>
            <person name="Riccioni C."/>
            <person name="Rubini A."/>
            <person name="Sitrit Y."/>
            <person name="Splivallo R."/>
            <person name="Traeger S."/>
            <person name="Wang M."/>
            <person name="Zifcakova L."/>
            <person name="Wipf D."/>
            <person name="Zambonelli A."/>
            <person name="Paolocci F."/>
            <person name="Nowrousian M."/>
            <person name="Ottonello S."/>
            <person name="Baldrian P."/>
            <person name="Spatafora J.W."/>
            <person name="Henrissat B."/>
            <person name="Nagy L.G."/>
            <person name="Aury J.M."/>
            <person name="Wincker P."/>
            <person name="Grigoriev I.V."/>
            <person name="Bonfante P."/>
            <person name="Martin F.M."/>
        </authorList>
    </citation>
    <scope>NUCLEOTIDE SEQUENCE [LARGE SCALE GENOMIC DNA]</scope>
    <source>
        <strain evidence="1 2">ATCC MYA-4762</strain>
    </source>
</reference>
<proteinExistence type="predicted"/>
<dbReference type="AlphaFoldDB" id="A0A3N4M1C8"/>
<accession>A0A3N4M1C8</accession>
<evidence type="ECO:0000313" key="2">
    <source>
        <dbReference type="Proteomes" id="UP000267821"/>
    </source>
</evidence>